<gene>
    <name evidence="15" type="ORF">ACHHYP_07865</name>
</gene>
<keyword evidence="6" id="KW-0507">mRNA processing</keyword>
<dbReference type="OrthoDB" id="407609at2759"/>
<dbReference type="Gene3D" id="3.60.21.10">
    <property type="match status" value="1"/>
</dbReference>
<evidence type="ECO:0000256" key="9">
    <source>
        <dbReference type="ARBA" id="ARBA00022833"/>
    </source>
</evidence>
<dbReference type="CDD" id="cd00844">
    <property type="entry name" value="MPP_Dbr1_N"/>
    <property type="match status" value="1"/>
</dbReference>
<accession>A0A1V9ZLF6</accession>
<name>A0A1V9ZLF6_ACHHY</name>
<keyword evidence="10" id="KW-0408">Iron</keyword>
<feature type="compositionally biased region" description="Polar residues" evidence="13">
    <location>
        <begin position="432"/>
        <end position="450"/>
    </location>
</feature>
<dbReference type="Pfam" id="PF00149">
    <property type="entry name" value="Metallophos"/>
    <property type="match status" value="1"/>
</dbReference>
<dbReference type="Proteomes" id="UP000243579">
    <property type="component" value="Unassembled WGS sequence"/>
</dbReference>
<comment type="cofactor">
    <cofactor evidence="2">
        <name>Zn(2+)</name>
        <dbReference type="ChEBI" id="CHEBI:29105"/>
    </cofactor>
</comment>
<evidence type="ECO:0000256" key="7">
    <source>
        <dbReference type="ARBA" id="ARBA00022723"/>
    </source>
</evidence>
<dbReference type="FunFam" id="3.60.21.10:FF:000035">
    <property type="entry name" value="Lariat debranching enzyme"/>
    <property type="match status" value="1"/>
</dbReference>
<evidence type="ECO:0000256" key="3">
    <source>
        <dbReference type="ARBA" id="ARBA00001954"/>
    </source>
</evidence>
<protein>
    <submittedName>
        <fullName evidence="15">Lariat debranching enzyme B</fullName>
    </submittedName>
</protein>
<dbReference type="AlphaFoldDB" id="A0A1V9ZLF6"/>
<comment type="subcellular location">
    <subcellularLocation>
        <location evidence="4">Nucleus</location>
    </subcellularLocation>
</comment>
<reference evidence="15 16" key="1">
    <citation type="journal article" date="2014" name="Genome Biol. Evol.">
        <title>The secreted proteins of Achlya hypogyna and Thraustotheca clavata identify the ancestral oomycete secretome and reveal gene acquisitions by horizontal gene transfer.</title>
        <authorList>
            <person name="Misner I."/>
            <person name="Blouin N."/>
            <person name="Leonard G."/>
            <person name="Richards T.A."/>
            <person name="Lane C.E."/>
        </authorList>
    </citation>
    <scope>NUCLEOTIDE SEQUENCE [LARGE SCALE GENOMIC DNA]</scope>
    <source>
        <strain evidence="15 16">ATCC 48635</strain>
    </source>
</reference>
<dbReference type="InterPro" id="IPR041816">
    <property type="entry name" value="Dbr1_N"/>
</dbReference>
<proteinExistence type="inferred from homology"/>
<evidence type="ECO:0000259" key="14">
    <source>
        <dbReference type="SMART" id="SM01124"/>
    </source>
</evidence>
<dbReference type="PANTHER" id="PTHR12849">
    <property type="entry name" value="RNA LARIAT DEBRANCHING ENZYME"/>
    <property type="match status" value="1"/>
</dbReference>
<dbReference type="GO" id="GO:0000398">
    <property type="term" value="P:mRNA splicing, via spliceosome"/>
    <property type="evidence" value="ECO:0007669"/>
    <property type="project" value="TreeGrafter"/>
</dbReference>
<dbReference type="GO" id="GO:0005634">
    <property type="term" value="C:nucleus"/>
    <property type="evidence" value="ECO:0007669"/>
    <property type="project" value="UniProtKB-SubCell"/>
</dbReference>
<keyword evidence="16" id="KW-1185">Reference proteome</keyword>
<keyword evidence="8" id="KW-0378">Hydrolase</keyword>
<dbReference type="Pfam" id="PF05011">
    <property type="entry name" value="DBR1"/>
    <property type="match status" value="1"/>
</dbReference>
<dbReference type="InterPro" id="IPR029052">
    <property type="entry name" value="Metallo-depent_PP-like"/>
</dbReference>
<comment type="similarity">
    <text evidence="5">Belongs to the lariat debranching enzyme family.</text>
</comment>
<comment type="cofactor">
    <cofactor evidence="3">
        <name>Fe(2+)</name>
        <dbReference type="ChEBI" id="CHEBI:29033"/>
    </cofactor>
</comment>
<evidence type="ECO:0000256" key="5">
    <source>
        <dbReference type="ARBA" id="ARBA00006045"/>
    </source>
</evidence>
<keyword evidence="11" id="KW-0464">Manganese</keyword>
<dbReference type="PANTHER" id="PTHR12849:SF0">
    <property type="entry name" value="LARIAT DEBRANCHING ENZYME"/>
    <property type="match status" value="1"/>
</dbReference>
<dbReference type="SUPFAM" id="SSF56300">
    <property type="entry name" value="Metallo-dependent phosphatases"/>
    <property type="match status" value="1"/>
</dbReference>
<comment type="caution">
    <text evidence="15">The sequence shown here is derived from an EMBL/GenBank/DDBJ whole genome shotgun (WGS) entry which is preliminary data.</text>
</comment>
<dbReference type="STRING" id="1202772.A0A1V9ZLF6"/>
<dbReference type="InterPro" id="IPR007708">
    <property type="entry name" value="DBR1_C"/>
</dbReference>
<dbReference type="GO" id="GO:0008419">
    <property type="term" value="F:RNA lariat debranching enzyme activity"/>
    <property type="evidence" value="ECO:0007669"/>
    <property type="project" value="TreeGrafter"/>
</dbReference>
<evidence type="ECO:0000256" key="10">
    <source>
        <dbReference type="ARBA" id="ARBA00023004"/>
    </source>
</evidence>
<evidence type="ECO:0000256" key="4">
    <source>
        <dbReference type="ARBA" id="ARBA00004123"/>
    </source>
</evidence>
<comment type="cofactor">
    <cofactor evidence="1">
        <name>Mn(2+)</name>
        <dbReference type="ChEBI" id="CHEBI:29035"/>
    </cofactor>
</comment>
<evidence type="ECO:0000313" key="16">
    <source>
        <dbReference type="Proteomes" id="UP000243579"/>
    </source>
</evidence>
<feature type="region of interest" description="Disordered" evidence="13">
    <location>
        <begin position="400"/>
        <end position="459"/>
    </location>
</feature>
<dbReference type="EMBL" id="JNBR01000079">
    <property type="protein sequence ID" value="OQR98807.1"/>
    <property type="molecule type" value="Genomic_DNA"/>
</dbReference>
<evidence type="ECO:0000256" key="2">
    <source>
        <dbReference type="ARBA" id="ARBA00001947"/>
    </source>
</evidence>
<organism evidence="15 16">
    <name type="scientific">Achlya hypogyna</name>
    <name type="common">Oomycete</name>
    <name type="synonym">Protoachlya hypogyna</name>
    <dbReference type="NCBI Taxonomy" id="1202772"/>
    <lineage>
        <taxon>Eukaryota</taxon>
        <taxon>Sar</taxon>
        <taxon>Stramenopiles</taxon>
        <taxon>Oomycota</taxon>
        <taxon>Saprolegniomycetes</taxon>
        <taxon>Saprolegniales</taxon>
        <taxon>Achlyaceae</taxon>
        <taxon>Achlya</taxon>
    </lineage>
</organism>
<evidence type="ECO:0000256" key="11">
    <source>
        <dbReference type="ARBA" id="ARBA00023211"/>
    </source>
</evidence>
<keyword evidence="7" id="KW-0479">Metal-binding</keyword>
<feature type="domain" description="Lariat debranching enzyme C-terminal" evidence="14">
    <location>
        <begin position="243"/>
        <end position="389"/>
    </location>
</feature>
<evidence type="ECO:0000256" key="13">
    <source>
        <dbReference type="SAM" id="MobiDB-lite"/>
    </source>
</evidence>
<sequence length="459" mass="50705">MVRVAVVGCSHGQLDAMYATIEHINSMEPERPVQVLLCCGDFQSFRNETDMHCMACPPKYKELGVFHEYYSGRKVAPVLTIFIGGNHEASNYLQDLYYGGYVAPNIFYLGSAGVVNVNGLRIAGLSGIYKSQDYTFGNHEAFPYDQSTMRSIYHVREFQVYQLAHLRGKSPIDIMLSHDWPRGIERYGRTDVLLRKKSFLRDEIARGEFGSPPGEYLLHTLQPKYWFSGHMHVKFAAVVHHPTPPDAPAPGNLTKFLALDKCLPHRDFMQITDITPSGPCPATDTVTLNLDPEWLAVLRGTHHIASSIRLRPRVPEEEMAIEAADVAWVTARLEALVDGSPERAANPLAWIRPFELTAPPAYAPPSPVPCVGNPQTDALLALLKLPHVVTLPYVPLAATSEDPNSIDIDVDDEDTEQRTEAGSVDPKGEGSSLASFNGPKQPTAVETPNDPNALDIDDL</sequence>
<evidence type="ECO:0000256" key="12">
    <source>
        <dbReference type="ARBA" id="ARBA00023242"/>
    </source>
</evidence>
<evidence type="ECO:0000256" key="8">
    <source>
        <dbReference type="ARBA" id="ARBA00022801"/>
    </source>
</evidence>
<dbReference type="InterPro" id="IPR004843">
    <property type="entry name" value="Calcineurin-like_PHP"/>
</dbReference>
<dbReference type="GO" id="GO:0046872">
    <property type="term" value="F:metal ion binding"/>
    <property type="evidence" value="ECO:0007669"/>
    <property type="project" value="UniProtKB-KW"/>
</dbReference>
<evidence type="ECO:0000256" key="1">
    <source>
        <dbReference type="ARBA" id="ARBA00001936"/>
    </source>
</evidence>
<keyword evidence="12" id="KW-0539">Nucleus</keyword>
<evidence type="ECO:0000313" key="15">
    <source>
        <dbReference type="EMBL" id="OQR98807.1"/>
    </source>
</evidence>
<evidence type="ECO:0000256" key="6">
    <source>
        <dbReference type="ARBA" id="ARBA00022664"/>
    </source>
</evidence>
<dbReference type="SMART" id="SM01124">
    <property type="entry name" value="DBR1"/>
    <property type="match status" value="1"/>
</dbReference>
<keyword evidence="9" id="KW-0862">Zinc</keyword>